<feature type="compositionally biased region" description="Polar residues" evidence="1">
    <location>
        <begin position="71"/>
        <end position="86"/>
    </location>
</feature>
<sequence length="104" mass="11769">MKVVLPVWSIIMQDQPPLSMVQYTCRPLRHCRYTKTHDKPRIPSLFQIPPNPKVQFPVTAAVSQIQYSLSKSQSQFSHPPSLTSPEPSEANPPSLPAKQLNQHI</sequence>
<dbReference type="Proteomes" id="UP000276215">
    <property type="component" value="Unassembled WGS sequence"/>
</dbReference>
<evidence type="ECO:0000313" key="3">
    <source>
        <dbReference type="Proteomes" id="UP000276215"/>
    </source>
</evidence>
<proteinExistence type="predicted"/>
<gene>
    <name evidence="2" type="ORF">L873DRAFT_154678</name>
</gene>
<accession>A0A3N4J2U3</accession>
<dbReference type="AlphaFoldDB" id="A0A3N4J2U3"/>
<dbReference type="EMBL" id="ML120468">
    <property type="protein sequence ID" value="RPA92662.1"/>
    <property type="molecule type" value="Genomic_DNA"/>
</dbReference>
<protein>
    <submittedName>
        <fullName evidence="2">Uncharacterized protein</fullName>
    </submittedName>
</protein>
<organism evidence="2 3">
    <name type="scientific">Choiromyces venosus 120613-1</name>
    <dbReference type="NCBI Taxonomy" id="1336337"/>
    <lineage>
        <taxon>Eukaryota</taxon>
        <taxon>Fungi</taxon>
        <taxon>Dikarya</taxon>
        <taxon>Ascomycota</taxon>
        <taxon>Pezizomycotina</taxon>
        <taxon>Pezizomycetes</taxon>
        <taxon>Pezizales</taxon>
        <taxon>Tuberaceae</taxon>
        <taxon>Choiromyces</taxon>
    </lineage>
</organism>
<evidence type="ECO:0000256" key="1">
    <source>
        <dbReference type="SAM" id="MobiDB-lite"/>
    </source>
</evidence>
<keyword evidence="3" id="KW-1185">Reference proteome</keyword>
<reference evidence="2 3" key="1">
    <citation type="journal article" date="2018" name="Nat. Ecol. Evol.">
        <title>Pezizomycetes genomes reveal the molecular basis of ectomycorrhizal truffle lifestyle.</title>
        <authorList>
            <person name="Murat C."/>
            <person name="Payen T."/>
            <person name="Noel B."/>
            <person name="Kuo A."/>
            <person name="Morin E."/>
            <person name="Chen J."/>
            <person name="Kohler A."/>
            <person name="Krizsan K."/>
            <person name="Balestrini R."/>
            <person name="Da Silva C."/>
            <person name="Montanini B."/>
            <person name="Hainaut M."/>
            <person name="Levati E."/>
            <person name="Barry K.W."/>
            <person name="Belfiori B."/>
            <person name="Cichocki N."/>
            <person name="Clum A."/>
            <person name="Dockter R.B."/>
            <person name="Fauchery L."/>
            <person name="Guy J."/>
            <person name="Iotti M."/>
            <person name="Le Tacon F."/>
            <person name="Lindquist E.A."/>
            <person name="Lipzen A."/>
            <person name="Malagnac F."/>
            <person name="Mello A."/>
            <person name="Molinier V."/>
            <person name="Miyauchi S."/>
            <person name="Poulain J."/>
            <person name="Riccioni C."/>
            <person name="Rubini A."/>
            <person name="Sitrit Y."/>
            <person name="Splivallo R."/>
            <person name="Traeger S."/>
            <person name="Wang M."/>
            <person name="Zifcakova L."/>
            <person name="Wipf D."/>
            <person name="Zambonelli A."/>
            <person name="Paolocci F."/>
            <person name="Nowrousian M."/>
            <person name="Ottonello S."/>
            <person name="Baldrian P."/>
            <person name="Spatafora J.W."/>
            <person name="Henrissat B."/>
            <person name="Nagy L.G."/>
            <person name="Aury J.M."/>
            <person name="Wincker P."/>
            <person name="Grigoriev I.V."/>
            <person name="Bonfante P."/>
            <person name="Martin F.M."/>
        </authorList>
    </citation>
    <scope>NUCLEOTIDE SEQUENCE [LARGE SCALE GENOMIC DNA]</scope>
    <source>
        <strain evidence="2 3">120613-1</strain>
    </source>
</reference>
<evidence type="ECO:0000313" key="2">
    <source>
        <dbReference type="EMBL" id="RPA92662.1"/>
    </source>
</evidence>
<feature type="region of interest" description="Disordered" evidence="1">
    <location>
        <begin position="71"/>
        <end position="104"/>
    </location>
</feature>
<name>A0A3N4J2U3_9PEZI</name>